<dbReference type="SUPFAM" id="SSF55190">
    <property type="entry name" value="Arginyl-tRNA synthetase (ArgRS), N-terminal 'additional' domain"/>
    <property type="match status" value="1"/>
</dbReference>
<comment type="catalytic activity">
    <reaction evidence="9">
        <text>tRNA(Arg) + L-arginine + ATP = L-arginyl-tRNA(Arg) + AMP + diphosphate</text>
        <dbReference type="Rhea" id="RHEA:20301"/>
        <dbReference type="Rhea" id="RHEA-COMP:9658"/>
        <dbReference type="Rhea" id="RHEA-COMP:9673"/>
        <dbReference type="ChEBI" id="CHEBI:30616"/>
        <dbReference type="ChEBI" id="CHEBI:32682"/>
        <dbReference type="ChEBI" id="CHEBI:33019"/>
        <dbReference type="ChEBI" id="CHEBI:78442"/>
        <dbReference type="ChEBI" id="CHEBI:78513"/>
        <dbReference type="ChEBI" id="CHEBI:456215"/>
        <dbReference type="EC" id="6.1.1.19"/>
    </reaction>
</comment>
<dbReference type="InterPro" id="IPR036695">
    <property type="entry name" value="Arg-tRNA-synth_N_sf"/>
</dbReference>
<dbReference type="NCBIfam" id="TIGR00456">
    <property type="entry name" value="argS"/>
    <property type="match status" value="1"/>
</dbReference>
<evidence type="ECO:0000259" key="12">
    <source>
        <dbReference type="SMART" id="SM01016"/>
    </source>
</evidence>
<dbReference type="InterPro" id="IPR035684">
    <property type="entry name" value="ArgRS_core"/>
</dbReference>
<dbReference type="CDD" id="cd07956">
    <property type="entry name" value="Anticodon_Ia_Arg"/>
    <property type="match status" value="1"/>
</dbReference>
<protein>
    <recommendedName>
        <fullName evidence="2">arginine--tRNA ligase</fullName>
        <ecNumber evidence="2">6.1.1.19</ecNumber>
    </recommendedName>
    <alternativeName>
        <fullName evidence="8">Arginyl-tRNA synthetase</fullName>
    </alternativeName>
</protein>
<evidence type="ECO:0000256" key="5">
    <source>
        <dbReference type="ARBA" id="ARBA00022840"/>
    </source>
</evidence>
<evidence type="ECO:0000313" key="14">
    <source>
        <dbReference type="Proteomes" id="UP001595075"/>
    </source>
</evidence>
<dbReference type="Proteomes" id="UP001595075">
    <property type="component" value="Unassembled WGS sequence"/>
</dbReference>
<comment type="caution">
    <text evidence="13">The sequence shown here is derived from an EMBL/GenBank/DDBJ whole genome shotgun (WGS) entry which is preliminary data.</text>
</comment>
<dbReference type="EMBL" id="JAZHXI010000014">
    <property type="protein sequence ID" value="KAL2064132.1"/>
    <property type="molecule type" value="Genomic_DNA"/>
</dbReference>
<dbReference type="InterPro" id="IPR009080">
    <property type="entry name" value="tRNAsynth_Ia_anticodon-bd"/>
</dbReference>
<dbReference type="PANTHER" id="PTHR11956">
    <property type="entry name" value="ARGINYL-TRNA SYNTHETASE"/>
    <property type="match status" value="1"/>
</dbReference>
<keyword evidence="14" id="KW-1185">Reference proteome</keyword>
<dbReference type="SUPFAM" id="SSF52374">
    <property type="entry name" value="Nucleotidylyl transferase"/>
    <property type="match status" value="1"/>
</dbReference>
<dbReference type="InterPro" id="IPR001412">
    <property type="entry name" value="aa-tRNA-synth_I_CS"/>
</dbReference>
<evidence type="ECO:0000256" key="7">
    <source>
        <dbReference type="ARBA" id="ARBA00023146"/>
    </source>
</evidence>
<feature type="domain" description="DALR anticodon binding" evidence="11">
    <location>
        <begin position="519"/>
        <end position="635"/>
    </location>
</feature>
<evidence type="ECO:0000259" key="11">
    <source>
        <dbReference type="SMART" id="SM00836"/>
    </source>
</evidence>
<dbReference type="EC" id="6.1.1.19" evidence="2"/>
<dbReference type="PRINTS" id="PR01038">
    <property type="entry name" value="TRNASYNTHARG"/>
</dbReference>
<evidence type="ECO:0000256" key="10">
    <source>
        <dbReference type="RuleBase" id="RU363038"/>
    </source>
</evidence>
<organism evidence="13 14">
    <name type="scientific">Oculimacula yallundae</name>
    <dbReference type="NCBI Taxonomy" id="86028"/>
    <lineage>
        <taxon>Eukaryota</taxon>
        <taxon>Fungi</taxon>
        <taxon>Dikarya</taxon>
        <taxon>Ascomycota</taxon>
        <taxon>Pezizomycotina</taxon>
        <taxon>Leotiomycetes</taxon>
        <taxon>Helotiales</taxon>
        <taxon>Ploettnerulaceae</taxon>
        <taxon>Oculimacula</taxon>
    </lineage>
</organism>
<evidence type="ECO:0000256" key="6">
    <source>
        <dbReference type="ARBA" id="ARBA00022917"/>
    </source>
</evidence>
<proteinExistence type="inferred from homology"/>
<dbReference type="Pfam" id="PF05746">
    <property type="entry name" value="DALR_1"/>
    <property type="match status" value="1"/>
</dbReference>
<dbReference type="SUPFAM" id="SSF47323">
    <property type="entry name" value="Anticodon-binding domain of a subclass of class I aminoacyl-tRNA synthetases"/>
    <property type="match status" value="1"/>
</dbReference>
<accession>A0ABR4C2J3</accession>
<dbReference type="InterPro" id="IPR005148">
    <property type="entry name" value="Arg-tRNA-synth_N"/>
</dbReference>
<gene>
    <name evidence="13" type="ORF">VTL71DRAFT_4626</name>
</gene>
<evidence type="ECO:0000256" key="8">
    <source>
        <dbReference type="ARBA" id="ARBA00033033"/>
    </source>
</evidence>
<feature type="domain" description="Arginyl tRNA synthetase N-terminal" evidence="12">
    <location>
        <begin position="35"/>
        <end position="116"/>
    </location>
</feature>
<evidence type="ECO:0000256" key="3">
    <source>
        <dbReference type="ARBA" id="ARBA00022598"/>
    </source>
</evidence>
<keyword evidence="7 10" id="KW-0030">Aminoacyl-tRNA synthetase</keyword>
<dbReference type="InterPro" id="IPR014729">
    <property type="entry name" value="Rossmann-like_a/b/a_fold"/>
</dbReference>
<evidence type="ECO:0000256" key="2">
    <source>
        <dbReference type="ARBA" id="ARBA00012837"/>
    </source>
</evidence>
<dbReference type="Gene3D" id="1.10.730.10">
    <property type="entry name" value="Isoleucyl-tRNA Synthetase, Domain 1"/>
    <property type="match status" value="1"/>
</dbReference>
<dbReference type="Pfam" id="PF03485">
    <property type="entry name" value="Arg_tRNA_synt_N"/>
    <property type="match status" value="1"/>
</dbReference>
<evidence type="ECO:0000256" key="1">
    <source>
        <dbReference type="ARBA" id="ARBA00005594"/>
    </source>
</evidence>
<keyword evidence="4 10" id="KW-0547">Nucleotide-binding</keyword>
<sequence length="635" mass="71732">MAAAASSLSDKLKALQLDDPLPKYPNCYPDVNPVDIYRAHITSILKDVTGVDASIIYPALQWTLTLDKGDLVLPVPALRVKGKKPAELAAEWVEKFPETSLVHKPTTNGTFVQFFFKVDKLVQLLIPQIIKNQNTFGLNPHNGMKDPEDPSKGKKKMIVEFSSPNIAKPFHAGHLRSTIIGGFLANLYQGAGWDVVRVNYLGDWGKQYGLLALAYEKYGDEKALEVDPINHLFEIYVKINKDKEDEKAQIKAAEEAGQDVTELKDKELDEQARRYFKAMTENDAKALALWKRFRDLSINRYMETYARLNIHFDDYSGESQVSQERMDAAAKRLEETGVSEVSEGAVIVDFSKHVAGKPGKSLERPIIKKKDGTALYLTRDISEMVRRDETYKFDHMIYVVASQQDLHLKQLFKIIELMGYKELAAKVQHINFGMVLGMSTRKGTVKFLDDILRDVAEKMHEVMQKNQVKYEQVENPLETADILGISSVMVQDLSGKRINNYTFDINVMTSFEGDTGPYLQYAHARLCSITRKAAISVDDIASANLSLLTEPHALNLIRVISQYPDVIQNTLKTLEPTTILTYLFKMTHTLSSSYDHLRIMGSERELMVARMALYDSARVVLNNGMRILGLTPVER</sequence>
<dbReference type="InterPro" id="IPR001278">
    <property type="entry name" value="Arg-tRNA-ligase"/>
</dbReference>
<dbReference type="PROSITE" id="PS00178">
    <property type="entry name" value="AA_TRNA_LIGASE_I"/>
    <property type="match status" value="1"/>
</dbReference>
<dbReference type="SMART" id="SM00836">
    <property type="entry name" value="DALR_1"/>
    <property type="match status" value="1"/>
</dbReference>
<reference evidence="13 14" key="1">
    <citation type="journal article" date="2024" name="Commun. Biol.">
        <title>Comparative genomic analysis of thermophilic fungi reveals convergent evolutionary adaptations and gene losses.</title>
        <authorList>
            <person name="Steindorff A.S."/>
            <person name="Aguilar-Pontes M.V."/>
            <person name="Robinson A.J."/>
            <person name="Andreopoulos B."/>
            <person name="LaButti K."/>
            <person name="Kuo A."/>
            <person name="Mondo S."/>
            <person name="Riley R."/>
            <person name="Otillar R."/>
            <person name="Haridas S."/>
            <person name="Lipzen A."/>
            <person name="Grimwood J."/>
            <person name="Schmutz J."/>
            <person name="Clum A."/>
            <person name="Reid I.D."/>
            <person name="Moisan M.C."/>
            <person name="Butler G."/>
            <person name="Nguyen T.T.M."/>
            <person name="Dewar K."/>
            <person name="Conant G."/>
            <person name="Drula E."/>
            <person name="Henrissat B."/>
            <person name="Hansel C."/>
            <person name="Singer S."/>
            <person name="Hutchinson M.I."/>
            <person name="de Vries R.P."/>
            <person name="Natvig D.O."/>
            <person name="Powell A.J."/>
            <person name="Tsang A."/>
            <person name="Grigoriev I.V."/>
        </authorList>
    </citation>
    <scope>NUCLEOTIDE SEQUENCE [LARGE SCALE GENOMIC DNA]</scope>
    <source>
        <strain evidence="13 14">CBS 494.80</strain>
    </source>
</reference>
<evidence type="ECO:0000256" key="9">
    <source>
        <dbReference type="ARBA" id="ARBA00049339"/>
    </source>
</evidence>
<evidence type="ECO:0000313" key="13">
    <source>
        <dbReference type="EMBL" id="KAL2064132.1"/>
    </source>
</evidence>
<dbReference type="CDD" id="cd00671">
    <property type="entry name" value="ArgRS_core"/>
    <property type="match status" value="1"/>
</dbReference>
<dbReference type="SMART" id="SM01016">
    <property type="entry name" value="Arg_tRNA_synt_N"/>
    <property type="match status" value="1"/>
</dbReference>
<dbReference type="PANTHER" id="PTHR11956:SF11">
    <property type="entry name" value="ARGININE--TRNA LIGASE, MITOCHONDRIAL-RELATED"/>
    <property type="match status" value="1"/>
</dbReference>
<keyword evidence="6 10" id="KW-0648">Protein biosynthesis</keyword>
<keyword evidence="3 10" id="KW-0436">Ligase</keyword>
<keyword evidence="5 10" id="KW-0067">ATP-binding</keyword>
<dbReference type="Pfam" id="PF00750">
    <property type="entry name" value="tRNA-synt_1d"/>
    <property type="match status" value="1"/>
</dbReference>
<dbReference type="Gene3D" id="3.30.1360.70">
    <property type="entry name" value="Arginyl tRNA synthetase N-terminal domain"/>
    <property type="match status" value="1"/>
</dbReference>
<dbReference type="Gene3D" id="3.40.50.620">
    <property type="entry name" value="HUPs"/>
    <property type="match status" value="1"/>
</dbReference>
<name>A0ABR4C2J3_9HELO</name>
<dbReference type="InterPro" id="IPR008909">
    <property type="entry name" value="DALR_anticod-bd"/>
</dbReference>
<comment type="similarity">
    <text evidence="1 10">Belongs to the class-I aminoacyl-tRNA synthetase family.</text>
</comment>
<evidence type="ECO:0000256" key="4">
    <source>
        <dbReference type="ARBA" id="ARBA00022741"/>
    </source>
</evidence>